<dbReference type="PROSITE" id="PS50885">
    <property type="entry name" value="HAMP"/>
    <property type="match status" value="1"/>
</dbReference>
<dbReference type="InterPro" id="IPR050428">
    <property type="entry name" value="TCS_sensor_his_kinase"/>
</dbReference>
<evidence type="ECO:0000256" key="8">
    <source>
        <dbReference type="ARBA" id="ARBA00022989"/>
    </source>
</evidence>
<dbReference type="InterPro" id="IPR003594">
    <property type="entry name" value="HATPase_dom"/>
</dbReference>
<evidence type="ECO:0000313" key="15">
    <source>
        <dbReference type="Proteomes" id="UP000460435"/>
    </source>
</evidence>
<dbReference type="InterPro" id="IPR036890">
    <property type="entry name" value="HATPase_C_sf"/>
</dbReference>
<dbReference type="EC" id="2.7.13.3" evidence="3"/>
<evidence type="ECO:0000259" key="12">
    <source>
        <dbReference type="PROSITE" id="PS50109"/>
    </source>
</evidence>
<dbReference type="Gene3D" id="1.10.287.130">
    <property type="match status" value="1"/>
</dbReference>
<dbReference type="SMART" id="SM00387">
    <property type="entry name" value="HATPase_c"/>
    <property type="match status" value="1"/>
</dbReference>
<evidence type="ECO:0000256" key="7">
    <source>
        <dbReference type="ARBA" id="ARBA00022777"/>
    </source>
</evidence>
<evidence type="ECO:0000256" key="6">
    <source>
        <dbReference type="ARBA" id="ARBA00022692"/>
    </source>
</evidence>
<evidence type="ECO:0000313" key="14">
    <source>
        <dbReference type="EMBL" id="NDL56332.1"/>
    </source>
</evidence>
<evidence type="ECO:0000256" key="2">
    <source>
        <dbReference type="ARBA" id="ARBA00004236"/>
    </source>
</evidence>
<keyword evidence="8 11" id="KW-1133">Transmembrane helix</keyword>
<evidence type="ECO:0000259" key="13">
    <source>
        <dbReference type="PROSITE" id="PS50885"/>
    </source>
</evidence>
<keyword evidence="5" id="KW-0808">Transferase</keyword>
<gene>
    <name evidence="14" type="ORF">F7O44_04520</name>
</gene>
<dbReference type="Pfam" id="PF00672">
    <property type="entry name" value="HAMP"/>
    <property type="match status" value="1"/>
</dbReference>
<name>A0A7K3M095_9ACTN</name>
<dbReference type="GO" id="GO:0005886">
    <property type="term" value="C:plasma membrane"/>
    <property type="evidence" value="ECO:0007669"/>
    <property type="project" value="UniProtKB-SubCell"/>
</dbReference>
<dbReference type="Gene3D" id="6.10.340.10">
    <property type="match status" value="1"/>
</dbReference>
<dbReference type="InterPro" id="IPR003660">
    <property type="entry name" value="HAMP_dom"/>
</dbReference>
<keyword evidence="6 11" id="KW-0812">Transmembrane</keyword>
<comment type="catalytic activity">
    <reaction evidence="1">
        <text>ATP + protein L-histidine = ADP + protein N-phospho-L-histidine.</text>
        <dbReference type="EC" id="2.7.13.3"/>
    </reaction>
</comment>
<comment type="caution">
    <text evidence="14">The sequence shown here is derived from an EMBL/GenBank/DDBJ whole genome shotgun (WGS) entry which is preliminary data.</text>
</comment>
<dbReference type="Proteomes" id="UP000460435">
    <property type="component" value="Unassembled WGS sequence"/>
</dbReference>
<protein>
    <recommendedName>
        <fullName evidence="3">histidine kinase</fullName>
        <ecNumber evidence="3">2.7.13.3</ecNumber>
    </recommendedName>
</protein>
<dbReference type="Pfam" id="PF02518">
    <property type="entry name" value="HATPase_c"/>
    <property type="match status" value="1"/>
</dbReference>
<evidence type="ECO:0000256" key="3">
    <source>
        <dbReference type="ARBA" id="ARBA00012438"/>
    </source>
</evidence>
<proteinExistence type="predicted"/>
<feature type="domain" description="HAMP" evidence="13">
    <location>
        <begin position="201"/>
        <end position="253"/>
    </location>
</feature>
<keyword evidence="4" id="KW-0597">Phosphoprotein</keyword>
<dbReference type="CDD" id="cd00075">
    <property type="entry name" value="HATPase"/>
    <property type="match status" value="1"/>
</dbReference>
<dbReference type="SUPFAM" id="SSF47384">
    <property type="entry name" value="Homodimeric domain of signal transducing histidine kinase"/>
    <property type="match status" value="1"/>
</dbReference>
<dbReference type="CDD" id="cd06225">
    <property type="entry name" value="HAMP"/>
    <property type="match status" value="1"/>
</dbReference>
<dbReference type="SMART" id="SM00388">
    <property type="entry name" value="HisKA"/>
    <property type="match status" value="1"/>
</dbReference>
<comment type="subcellular location">
    <subcellularLocation>
        <location evidence="2">Cell membrane</location>
    </subcellularLocation>
</comment>
<dbReference type="InterPro" id="IPR003661">
    <property type="entry name" value="HisK_dim/P_dom"/>
</dbReference>
<dbReference type="InterPro" id="IPR005467">
    <property type="entry name" value="His_kinase_dom"/>
</dbReference>
<dbReference type="PROSITE" id="PS50109">
    <property type="entry name" value="HIS_KIN"/>
    <property type="match status" value="1"/>
</dbReference>
<dbReference type="SMART" id="SM00304">
    <property type="entry name" value="HAMP"/>
    <property type="match status" value="1"/>
</dbReference>
<dbReference type="Pfam" id="PF00512">
    <property type="entry name" value="HisKA"/>
    <property type="match status" value="1"/>
</dbReference>
<dbReference type="PANTHER" id="PTHR45436">
    <property type="entry name" value="SENSOR HISTIDINE KINASE YKOH"/>
    <property type="match status" value="1"/>
</dbReference>
<dbReference type="InterPro" id="IPR004358">
    <property type="entry name" value="Sig_transdc_His_kin-like_C"/>
</dbReference>
<dbReference type="Gene3D" id="3.30.565.10">
    <property type="entry name" value="Histidine kinase-like ATPase, C-terminal domain"/>
    <property type="match status" value="1"/>
</dbReference>
<dbReference type="EMBL" id="WLZY01000001">
    <property type="protein sequence ID" value="NDL56332.1"/>
    <property type="molecule type" value="Genomic_DNA"/>
</dbReference>
<evidence type="ECO:0000256" key="1">
    <source>
        <dbReference type="ARBA" id="ARBA00000085"/>
    </source>
</evidence>
<feature type="domain" description="Histidine kinase" evidence="12">
    <location>
        <begin position="261"/>
        <end position="470"/>
    </location>
</feature>
<dbReference type="PRINTS" id="PR00344">
    <property type="entry name" value="BCTRLSENSOR"/>
</dbReference>
<reference evidence="14 15" key="1">
    <citation type="submission" date="2019-11" db="EMBL/GenBank/DDBJ databases">
        <authorList>
            <person name="Li X.-J."/>
            <person name="Feng X.-M."/>
        </authorList>
    </citation>
    <scope>NUCLEOTIDE SEQUENCE [LARGE SCALE GENOMIC DNA]</scope>
    <source>
        <strain evidence="14 15">XMNu-373</strain>
    </source>
</reference>
<evidence type="ECO:0000256" key="11">
    <source>
        <dbReference type="SAM" id="Phobius"/>
    </source>
</evidence>
<evidence type="ECO:0000256" key="5">
    <source>
        <dbReference type="ARBA" id="ARBA00022679"/>
    </source>
</evidence>
<feature type="transmembrane region" description="Helical" evidence="11">
    <location>
        <begin position="35"/>
        <end position="56"/>
    </location>
</feature>
<evidence type="ECO:0000256" key="10">
    <source>
        <dbReference type="ARBA" id="ARBA00023136"/>
    </source>
</evidence>
<dbReference type="GO" id="GO:0000155">
    <property type="term" value="F:phosphorelay sensor kinase activity"/>
    <property type="evidence" value="ECO:0007669"/>
    <property type="project" value="InterPro"/>
</dbReference>
<dbReference type="SUPFAM" id="SSF55874">
    <property type="entry name" value="ATPase domain of HSP90 chaperone/DNA topoisomerase II/histidine kinase"/>
    <property type="match status" value="1"/>
</dbReference>
<dbReference type="SUPFAM" id="SSF158472">
    <property type="entry name" value="HAMP domain-like"/>
    <property type="match status" value="1"/>
</dbReference>
<sequence>MPPPPVPGDAGSEGPRSHTVHGVIRRLSLRTRVGALAGLTVGFVVALTALAAYLTVSAQLTRTVDENLLERADKSVSSMLGSPSTLVDVPAEAILAADLRVAIIRHDGEGWSAEGEESAPPLGEPELAVARGLEPQSVRTADLDGESFRVVAVPAGRGLALVLGQSTEQTERILDRMQVVSILVGALGIVIATWAGLSIAQAGLRPVRQLTEAAEHVAATQRLDPIEVEGNDEIARLAHSFNAMLAALAEARARQTRLVADAGHELRTPLTSMRTNLDLLAQSDREGGLPAEERAQIIADVRAQAEELSQLMGDLVELSRDDAPSASHERLDLADVVRDALARVRRRAPGVTFTADLRPWIVDGESRLLDRAVTNLLDNAAKYSPGDGIVTVTLRDGVLQVQDQGPGIADEDRPHVFERFYRSPEARARPGSGLGLAIVRSAAERHGGHVAAGRAESGGALLTMRIPGASSESLA</sequence>
<dbReference type="CDD" id="cd00082">
    <property type="entry name" value="HisKA"/>
    <property type="match status" value="1"/>
</dbReference>
<feature type="transmembrane region" description="Helical" evidence="11">
    <location>
        <begin position="179"/>
        <end position="200"/>
    </location>
</feature>
<keyword evidence="9" id="KW-0902">Two-component regulatory system</keyword>
<accession>A0A7K3M095</accession>
<dbReference type="PANTHER" id="PTHR45436:SF5">
    <property type="entry name" value="SENSOR HISTIDINE KINASE TRCS"/>
    <property type="match status" value="1"/>
</dbReference>
<keyword evidence="10 11" id="KW-0472">Membrane</keyword>
<evidence type="ECO:0000256" key="9">
    <source>
        <dbReference type="ARBA" id="ARBA00023012"/>
    </source>
</evidence>
<keyword evidence="7" id="KW-0418">Kinase</keyword>
<organism evidence="14 15">
    <name type="scientific">Phytoactinopolyspora mesophila</name>
    <dbReference type="NCBI Taxonomy" id="2650750"/>
    <lineage>
        <taxon>Bacteria</taxon>
        <taxon>Bacillati</taxon>
        <taxon>Actinomycetota</taxon>
        <taxon>Actinomycetes</taxon>
        <taxon>Jiangellales</taxon>
        <taxon>Jiangellaceae</taxon>
        <taxon>Phytoactinopolyspora</taxon>
    </lineage>
</organism>
<evidence type="ECO:0000256" key="4">
    <source>
        <dbReference type="ARBA" id="ARBA00022553"/>
    </source>
</evidence>
<keyword evidence="15" id="KW-1185">Reference proteome</keyword>
<dbReference type="InterPro" id="IPR036097">
    <property type="entry name" value="HisK_dim/P_sf"/>
</dbReference>
<dbReference type="AlphaFoldDB" id="A0A7K3M095"/>